<dbReference type="AlphaFoldDB" id="A0A9X6XQ62"/>
<dbReference type="EMBL" id="NTUS01000005">
    <property type="protein sequence ID" value="PFB10356.1"/>
    <property type="molecule type" value="Genomic_DNA"/>
</dbReference>
<reference evidence="1 2" key="1">
    <citation type="submission" date="2017-09" db="EMBL/GenBank/DDBJ databases">
        <title>Large-scale bioinformatics analysis of Bacillus genomes uncovers conserved roles of natural products in bacterial physiology.</title>
        <authorList>
            <consortium name="Agbiome Team Llc"/>
            <person name="Bleich R.M."/>
            <person name="Kirk G.J."/>
            <person name="Santa Maria K.C."/>
            <person name="Allen S.E."/>
            <person name="Farag S."/>
            <person name="Shank E.A."/>
            <person name="Bowers A."/>
        </authorList>
    </citation>
    <scope>NUCLEOTIDE SEQUENCE [LARGE SCALE GENOMIC DNA]</scope>
    <source>
        <strain evidence="1 2">AFS015413</strain>
    </source>
</reference>
<accession>A0A9X6XQ62</accession>
<comment type="caution">
    <text evidence="1">The sequence shown here is derived from an EMBL/GenBank/DDBJ whole genome shotgun (WGS) entry which is preliminary data.</text>
</comment>
<organism evidence="1 2">
    <name type="scientific">Bacillus thuringiensis</name>
    <dbReference type="NCBI Taxonomy" id="1428"/>
    <lineage>
        <taxon>Bacteria</taxon>
        <taxon>Bacillati</taxon>
        <taxon>Bacillota</taxon>
        <taxon>Bacilli</taxon>
        <taxon>Bacillales</taxon>
        <taxon>Bacillaceae</taxon>
        <taxon>Bacillus</taxon>
        <taxon>Bacillus cereus group</taxon>
    </lineage>
</organism>
<sequence length="69" mass="7887">MDKTIVFRIVGINLDYRTGQQILIDGVEGKITSLRSIKALGGGEYEIIGRYKPNVNYVDQLLTQFRRNK</sequence>
<evidence type="ECO:0000313" key="2">
    <source>
        <dbReference type="Proteomes" id="UP000220397"/>
    </source>
</evidence>
<gene>
    <name evidence="1" type="ORF">CN398_00685</name>
</gene>
<evidence type="ECO:0000313" key="1">
    <source>
        <dbReference type="EMBL" id="PFB10356.1"/>
    </source>
</evidence>
<name>A0A9X6XQ62_BACTU</name>
<protein>
    <submittedName>
        <fullName evidence="1">Uncharacterized protein</fullName>
    </submittedName>
</protein>
<dbReference type="Proteomes" id="UP000220397">
    <property type="component" value="Unassembled WGS sequence"/>
</dbReference>
<proteinExistence type="predicted"/>
<dbReference type="RefSeq" id="WP_097807815.1">
    <property type="nucleotide sequence ID" value="NZ_NTRM01000027.1"/>
</dbReference>